<evidence type="ECO:0000313" key="2">
    <source>
        <dbReference type="Proteomes" id="UP000019678"/>
    </source>
</evidence>
<dbReference type="Proteomes" id="UP000019678">
    <property type="component" value="Unassembled WGS sequence"/>
</dbReference>
<name>A0A017T626_9BACT</name>
<reference evidence="1 2" key="1">
    <citation type="submission" date="2013-05" db="EMBL/GenBank/DDBJ databases">
        <title>Genome assembly of Chondromyces apiculatus DSM 436.</title>
        <authorList>
            <person name="Sharma G."/>
            <person name="Khatri I."/>
            <person name="Kaur C."/>
            <person name="Mayilraj S."/>
            <person name="Subramanian S."/>
        </authorList>
    </citation>
    <scope>NUCLEOTIDE SEQUENCE [LARGE SCALE GENOMIC DNA]</scope>
    <source>
        <strain evidence="1 2">DSM 436</strain>
    </source>
</reference>
<accession>A0A017T626</accession>
<dbReference type="AlphaFoldDB" id="A0A017T626"/>
<organism evidence="1 2">
    <name type="scientific">Chondromyces apiculatus DSM 436</name>
    <dbReference type="NCBI Taxonomy" id="1192034"/>
    <lineage>
        <taxon>Bacteria</taxon>
        <taxon>Pseudomonadati</taxon>
        <taxon>Myxococcota</taxon>
        <taxon>Polyangia</taxon>
        <taxon>Polyangiales</taxon>
        <taxon>Polyangiaceae</taxon>
        <taxon>Chondromyces</taxon>
    </lineage>
</organism>
<evidence type="ECO:0000313" key="1">
    <source>
        <dbReference type="EMBL" id="EYF04245.1"/>
    </source>
</evidence>
<dbReference type="EMBL" id="ASRX01000037">
    <property type="protein sequence ID" value="EYF04245.1"/>
    <property type="molecule type" value="Genomic_DNA"/>
</dbReference>
<proteinExistence type="predicted"/>
<keyword evidence="2" id="KW-1185">Reference proteome</keyword>
<gene>
    <name evidence="1" type="ORF">CAP_4722</name>
</gene>
<protein>
    <submittedName>
        <fullName evidence="1">Uncharacterized protein</fullName>
    </submittedName>
</protein>
<comment type="caution">
    <text evidence="1">The sequence shown here is derived from an EMBL/GenBank/DDBJ whole genome shotgun (WGS) entry which is preliminary data.</text>
</comment>
<sequence length="133" mass="14350">MSGGLRWIIMGDLAISFTELGPSEDAVWDAFARDLSERGVNRLLATSLGAIDVTSAQRRIIADALKQRKIAAAAVMDDRLSRGVVTAVTWQGVDIEIYAWSELREAILSLNVPPAEVDAVIDATIRLRAAATT</sequence>